<feature type="domain" description="Bacterial sugar transferase" evidence="3">
    <location>
        <begin position="118"/>
        <end position="303"/>
    </location>
</feature>
<comment type="caution">
    <text evidence="4">The sequence shown here is derived from an EMBL/GenBank/DDBJ whole genome shotgun (WGS) entry which is preliminary data.</text>
</comment>
<keyword evidence="2" id="KW-1133">Transmembrane helix</keyword>
<keyword evidence="2" id="KW-0472">Membrane</keyword>
<name>A0A0P7ZS09_9CYAN</name>
<dbReference type="PANTHER" id="PTHR30576">
    <property type="entry name" value="COLANIC BIOSYNTHESIS UDP-GLUCOSE LIPID CARRIER TRANSFERASE"/>
    <property type="match status" value="1"/>
</dbReference>
<evidence type="ECO:0000256" key="1">
    <source>
        <dbReference type="ARBA" id="ARBA00006464"/>
    </source>
</evidence>
<dbReference type="EMBL" id="LJZR01000007">
    <property type="protein sequence ID" value="KPQ36244.1"/>
    <property type="molecule type" value="Genomic_DNA"/>
</dbReference>
<dbReference type="Pfam" id="PF02397">
    <property type="entry name" value="Bac_transf"/>
    <property type="match status" value="1"/>
</dbReference>
<dbReference type="NCBIfam" id="NF045514">
    <property type="entry name" value="glycotran_HepC"/>
    <property type="match status" value="1"/>
</dbReference>
<dbReference type="GO" id="GO:0016780">
    <property type="term" value="F:phosphotransferase activity, for other substituted phosphate groups"/>
    <property type="evidence" value="ECO:0007669"/>
    <property type="project" value="TreeGrafter"/>
</dbReference>
<dbReference type="STRING" id="1666911.HLUCCA11_06850"/>
<reference evidence="4 5" key="1">
    <citation type="submission" date="2015-09" db="EMBL/GenBank/DDBJ databases">
        <title>Identification and resolution of microdiversity through metagenomic sequencing of parallel consortia.</title>
        <authorList>
            <person name="Nelson W.C."/>
            <person name="Romine M.F."/>
            <person name="Lindemann S.R."/>
        </authorList>
    </citation>
    <scope>NUCLEOTIDE SEQUENCE [LARGE SCALE GENOMIC DNA]</scope>
    <source>
        <strain evidence="4">Ana</strain>
    </source>
</reference>
<evidence type="ECO:0000256" key="2">
    <source>
        <dbReference type="SAM" id="Phobius"/>
    </source>
</evidence>
<evidence type="ECO:0000313" key="5">
    <source>
        <dbReference type="Proteomes" id="UP000050465"/>
    </source>
</evidence>
<sequence length="309" mass="35040">MILSTALLKTPKILPLSRANTEKLAFSGLVWRQQWLMILSSPSAKAFPAIPALQNVAWLQACLKQSPVKAVRLDMTLEESAIKTCADACINTGKQVFVRLPAASCLPKARAPYAWYFKRVADWLVAAGLILFLSPLLLLLAGLVYFNSPGPIFFKQWRVGQRGRLFQILKFRTMRMDAEALHHELMADQTGLHKLEQDPRVTSVGQWLRKYSLDELPQLFNVLRGEMSLVGPRPLALYDALRISDKNRTRLNALPGMTGFWQVQMRSHQRDLEIVSQLDLDYLKTWSPLKDFQLMLLTFPKVLSGFGAF</sequence>
<comment type="similarity">
    <text evidence="1">Belongs to the bacterial sugar transferase family.</text>
</comment>
<evidence type="ECO:0000259" key="3">
    <source>
        <dbReference type="Pfam" id="PF02397"/>
    </source>
</evidence>
<gene>
    <name evidence="4" type="ORF">HLUCCA11_06850</name>
</gene>
<keyword evidence="4" id="KW-0808">Transferase</keyword>
<proteinExistence type="inferred from homology"/>
<accession>A0A0P7ZS09</accession>
<evidence type="ECO:0000313" key="4">
    <source>
        <dbReference type="EMBL" id="KPQ36244.1"/>
    </source>
</evidence>
<dbReference type="InterPro" id="IPR003362">
    <property type="entry name" value="Bact_transf"/>
</dbReference>
<dbReference type="PANTHER" id="PTHR30576:SF10">
    <property type="entry name" value="SLL5057 PROTEIN"/>
    <property type="match status" value="1"/>
</dbReference>
<dbReference type="AlphaFoldDB" id="A0A0P7ZS09"/>
<feature type="transmembrane region" description="Helical" evidence="2">
    <location>
        <begin position="123"/>
        <end position="146"/>
    </location>
</feature>
<keyword evidence="2" id="KW-0812">Transmembrane</keyword>
<protein>
    <submittedName>
        <fullName evidence="4">Sugar transferases involved in lipopolysaccharide synthesis</fullName>
    </submittedName>
</protein>
<dbReference type="Proteomes" id="UP000050465">
    <property type="component" value="Unassembled WGS sequence"/>
</dbReference>
<organism evidence="4 5">
    <name type="scientific">Phormidesmis priestleyi Ana</name>
    <dbReference type="NCBI Taxonomy" id="1666911"/>
    <lineage>
        <taxon>Bacteria</taxon>
        <taxon>Bacillati</taxon>
        <taxon>Cyanobacteriota</taxon>
        <taxon>Cyanophyceae</taxon>
        <taxon>Leptolyngbyales</taxon>
        <taxon>Leptolyngbyaceae</taxon>
        <taxon>Phormidesmis</taxon>
    </lineage>
</organism>